<dbReference type="SUPFAM" id="SSF48264">
    <property type="entry name" value="Cytochrome P450"/>
    <property type="match status" value="1"/>
</dbReference>
<keyword evidence="4 8" id="KW-0479">Metal-binding</keyword>
<dbReference type="Gene3D" id="1.10.630.10">
    <property type="entry name" value="Cytochrome P450"/>
    <property type="match status" value="2"/>
</dbReference>
<dbReference type="PROSITE" id="PS00086">
    <property type="entry name" value="CYTOCHROME_P450"/>
    <property type="match status" value="1"/>
</dbReference>
<dbReference type="InterPro" id="IPR036396">
    <property type="entry name" value="Cyt_P450_sf"/>
</dbReference>
<proteinExistence type="inferred from homology"/>
<evidence type="ECO:0000256" key="6">
    <source>
        <dbReference type="ARBA" id="ARBA00023004"/>
    </source>
</evidence>
<dbReference type="InterPro" id="IPR001128">
    <property type="entry name" value="Cyt_P450"/>
</dbReference>
<reference evidence="10 11" key="1">
    <citation type="submission" date="2017-11" db="EMBL/GenBank/DDBJ databases">
        <title>De-novo sequencing of pomegranate (Punica granatum L.) genome.</title>
        <authorList>
            <person name="Akparov Z."/>
            <person name="Amiraslanov A."/>
            <person name="Hajiyeva S."/>
            <person name="Abbasov M."/>
            <person name="Kaur K."/>
            <person name="Hamwieh A."/>
            <person name="Solovyev V."/>
            <person name="Salamov A."/>
            <person name="Braich B."/>
            <person name="Kosarev P."/>
            <person name="Mahmoud A."/>
            <person name="Hajiyev E."/>
            <person name="Babayeva S."/>
            <person name="Izzatullayeva V."/>
            <person name="Mammadov A."/>
            <person name="Mammadov A."/>
            <person name="Sharifova S."/>
            <person name="Ojaghi J."/>
            <person name="Eynullazada K."/>
            <person name="Bayramov B."/>
            <person name="Abdulazimova A."/>
            <person name="Shahmuradov I."/>
        </authorList>
    </citation>
    <scope>NUCLEOTIDE SEQUENCE [LARGE SCALE GENOMIC DNA]</scope>
    <source>
        <strain evidence="11">cv. AG2017</strain>
        <tissue evidence="10">Leaf</tissue>
    </source>
</reference>
<evidence type="ECO:0000256" key="5">
    <source>
        <dbReference type="ARBA" id="ARBA00023002"/>
    </source>
</evidence>
<dbReference type="Pfam" id="PF00067">
    <property type="entry name" value="p450"/>
    <property type="match status" value="2"/>
</dbReference>
<dbReference type="PANTHER" id="PTHR24296">
    <property type="entry name" value="CYTOCHROME P450"/>
    <property type="match status" value="1"/>
</dbReference>
<dbReference type="STRING" id="22663.A0A2I0HNY4"/>
<dbReference type="InterPro" id="IPR017972">
    <property type="entry name" value="Cyt_P450_CS"/>
</dbReference>
<evidence type="ECO:0000256" key="7">
    <source>
        <dbReference type="ARBA" id="ARBA00023033"/>
    </source>
</evidence>
<dbReference type="PRINTS" id="PR00385">
    <property type="entry name" value="P450"/>
</dbReference>
<dbReference type="GO" id="GO:0006629">
    <property type="term" value="P:lipid metabolic process"/>
    <property type="evidence" value="ECO:0007669"/>
    <property type="project" value="UniProtKB-ARBA"/>
</dbReference>
<accession>A0A2I0HNY4</accession>
<evidence type="ECO:0000256" key="4">
    <source>
        <dbReference type="ARBA" id="ARBA00022723"/>
    </source>
</evidence>
<dbReference type="GO" id="GO:0020037">
    <property type="term" value="F:heme binding"/>
    <property type="evidence" value="ECO:0007669"/>
    <property type="project" value="InterPro"/>
</dbReference>
<dbReference type="Proteomes" id="UP000233551">
    <property type="component" value="Unassembled WGS sequence"/>
</dbReference>
<evidence type="ECO:0000256" key="1">
    <source>
        <dbReference type="ARBA" id="ARBA00001971"/>
    </source>
</evidence>
<comment type="similarity">
    <text evidence="2 8">Belongs to the cytochrome P450 family.</text>
</comment>
<keyword evidence="5 8" id="KW-0560">Oxidoreductase</keyword>
<evidence type="ECO:0000313" key="11">
    <source>
        <dbReference type="Proteomes" id="UP000233551"/>
    </source>
</evidence>
<dbReference type="GO" id="GO:0004497">
    <property type="term" value="F:monooxygenase activity"/>
    <property type="evidence" value="ECO:0007669"/>
    <property type="project" value="UniProtKB-KW"/>
</dbReference>
<evidence type="ECO:0000256" key="3">
    <source>
        <dbReference type="ARBA" id="ARBA00022617"/>
    </source>
</evidence>
<keyword evidence="3 8" id="KW-0349">Heme</keyword>
<evidence type="ECO:0008006" key="12">
    <source>
        <dbReference type="Google" id="ProtNLM"/>
    </source>
</evidence>
<name>A0A2I0HNY4_PUNGR</name>
<keyword evidence="11" id="KW-1185">Reference proteome</keyword>
<evidence type="ECO:0000256" key="9">
    <source>
        <dbReference type="SAM" id="SignalP"/>
    </source>
</evidence>
<feature type="chain" id="PRO_5014123705" description="Alkane hydroxylase MAH1-like" evidence="9">
    <location>
        <begin position="24"/>
        <end position="430"/>
    </location>
</feature>
<dbReference type="GO" id="GO:0005506">
    <property type="term" value="F:iron ion binding"/>
    <property type="evidence" value="ECO:0007669"/>
    <property type="project" value="InterPro"/>
</dbReference>
<keyword evidence="9" id="KW-0732">Signal</keyword>
<comment type="caution">
    <text evidence="10">The sequence shown here is derived from an EMBL/GenBank/DDBJ whole genome shotgun (WGS) entry which is preliminary data.</text>
</comment>
<dbReference type="EMBL" id="PGOL01006622">
    <property type="protein sequence ID" value="PKI33439.1"/>
    <property type="molecule type" value="Genomic_DNA"/>
</dbReference>
<gene>
    <name evidence="10" type="ORF">CRG98_046170</name>
</gene>
<feature type="signal peptide" evidence="9">
    <location>
        <begin position="1"/>
        <end position="23"/>
    </location>
</feature>
<dbReference type="CDD" id="cd11064">
    <property type="entry name" value="CYP86A"/>
    <property type="match status" value="1"/>
</dbReference>
<dbReference type="AlphaFoldDB" id="A0A2I0HNY4"/>
<comment type="cofactor">
    <cofactor evidence="1">
        <name>heme</name>
        <dbReference type="ChEBI" id="CHEBI:30413"/>
    </cofactor>
</comment>
<organism evidence="10 11">
    <name type="scientific">Punica granatum</name>
    <name type="common">Pomegranate</name>
    <dbReference type="NCBI Taxonomy" id="22663"/>
    <lineage>
        <taxon>Eukaryota</taxon>
        <taxon>Viridiplantae</taxon>
        <taxon>Streptophyta</taxon>
        <taxon>Embryophyta</taxon>
        <taxon>Tracheophyta</taxon>
        <taxon>Spermatophyta</taxon>
        <taxon>Magnoliopsida</taxon>
        <taxon>eudicotyledons</taxon>
        <taxon>Gunneridae</taxon>
        <taxon>Pentapetalae</taxon>
        <taxon>rosids</taxon>
        <taxon>malvids</taxon>
        <taxon>Myrtales</taxon>
        <taxon>Lythraceae</taxon>
        <taxon>Punica</taxon>
    </lineage>
</organism>
<evidence type="ECO:0000256" key="8">
    <source>
        <dbReference type="RuleBase" id="RU000461"/>
    </source>
</evidence>
<sequence length="430" mass="49567">MAMFGLFEIFLALVCFIILRRLGSNTSGLPMDWPLVGILPTLLSQVGRIHDWITELLLQANCNFLFRGPWFSNMDMLITADPANVHYIMSSNFVNFPKGSEFKRIFDVLGDRIFNVDYELGKDQRRVAVSLINHRKFQQFLERTSRDKIQNGLLPILDQASKKGLVLDLQDLFERFTFDSICKLVTGFDSRCLSDEFPEVPFAKALDDAEEAIFFRHIFPEFVWKLQRWVGIGQEKKLSQAWKSFDRIIAEHIKTKREELTEGGDLRSEEEGSDLLTSYMKMDEDGMSEMFESRESINKLIYLHGAICESLRLYPSVPLQHKRPLQHDVLPSGRNVRANTRILFSFYAMGRMPSIWGNDCSEFRPERWISEKGTIRHGPSYKFPAFNVGPRTCLGMEVALTQLKIAAAAIIRNFHVQVEEGQDALQLFFL</sequence>
<evidence type="ECO:0000256" key="2">
    <source>
        <dbReference type="ARBA" id="ARBA00010617"/>
    </source>
</evidence>
<dbReference type="GO" id="GO:0016705">
    <property type="term" value="F:oxidoreductase activity, acting on paired donors, with incorporation or reduction of molecular oxygen"/>
    <property type="evidence" value="ECO:0007669"/>
    <property type="project" value="InterPro"/>
</dbReference>
<evidence type="ECO:0000313" key="10">
    <source>
        <dbReference type="EMBL" id="PKI33439.1"/>
    </source>
</evidence>
<keyword evidence="7 8" id="KW-0503">Monooxygenase</keyword>
<keyword evidence="6 8" id="KW-0408">Iron</keyword>
<protein>
    <recommendedName>
        <fullName evidence="12">Alkane hydroxylase MAH1-like</fullName>
    </recommendedName>
</protein>